<dbReference type="PIRSF" id="PIRSF000535">
    <property type="entry name" value="1PFK/6PFK/LacC"/>
    <property type="match status" value="1"/>
</dbReference>
<dbReference type="Gene3D" id="3.40.1190.20">
    <property type="match status" value="1"/>
</dbReference>
<dbReference type="InterPro" id="IPR029056">
    <property type="entry name" value="Ribokinase-like"/>
</dbReference>
<dbReference type="InterPro" id="IPR002173">
    <property type="entry name" value="Carboh/pur_kinase_PfkB_CS"/>
</dbReference>
<comment type="caution">
    <text evidence="10">The sequence shown here is derived from an EMBL/GenBank/DDBJ whole genome shotgun (WGS) entry which is preliminary data.</text>
</comment>
<keyword evidence="5 8" id="KW-0067">ATP-binding</keyword>
<comment type="catalytic activity">
    <reaction evidence="6 8">
        <text>beta-D-fructose 1-phosphate + ATP = beta-D-fructose 1,6-bisphosphate + ADP + H(+)</text>
        <dbReference type="Rhea" id="RHEA:14213"/>
        <dbReference type="ChEBI" id="CHEBI:15378"/>
        <dbReference type="ChEBI" id="CHEBI:30616"/>
        <dbReference type="ChEBI" id="CHEBI:32966"/>
        <dbReference type="ChEBI" id="CHEBI:138881"/>
        <dbReference type="ChEBI" id="CHEBI:456216"/>
        <dbReference type="EC" id="2.7.1.56"/>
    </reaction>
</comment>
<organism evidence="10 11">
    <name type="scientific">Parendozoicomonas callyspongiae</name>
    <dbReference type="NCBI Taxonomy" id="2942213"/>
    <lineage>
        <taxon>Bacteria</taxon>
        <taxon>Pseudomonadati</taxon>
        <taxon>Pseudomonadota</taxon>
        <taxon>Gammaproteobacteria</taxon>
        <taxon>Oceanospirillales</taxon>
        <taxon>Endozoicomonadaceae</taxon>
        <taxon>Parendozoicomonas</taxon>
    </lineage>
</organism>
<dbReference type="NCBIfam" id="TIGR03168">
    <property type="entry name" value="1-PFK"/>
    <property type="match status" value="1"/>
</dbReference>
<dbReference type="RefSeq" id="WP_249700732.1">
    <property type="nucleotide sequence ID" value="NZ_JAMFLX010000022.1"/>
</dbReference>
<evidence type="ECO:0000256" key="2">
    <source>
        <dbReference type="ARBA" id="ARBA00022679"/>
    </source>
</evidence>
<keyword evidence="3 8" id="KW-0547">Nucleotide-binding</keyword>
<dbReference type="PROSITE" id="PS00583">
    <property type="entry name" value="PFKB_KINASES_1"/>
    <property type="match status" value="1"/>
</dbReference>
<comment type="similarity">
    <text evidence="1 7 8">Belongs to the carbohydrate kinase PfkB family.</text>
</comment>
<sequence length="319" mass="34627">MNEVSKPILAVTLNPALDLTIQCDILNLDAVNIASSGNLRAAGKGINVAKVLTDLGKQVSVTGILGEKNREKFDAFFKEHLITNKCLYVEGETRINVKLAETNDQVTEINLPGMPLDSKHIEQFTQRLIQASRKSDWVVLSGSLPKSAPKNLYYLLTKTLKQQGARVVLDTSGEALRKAIKAVPFLVKPNIHELEQWCNHSITSSEQEAEVVAELLALGTQHVVVSHGRKGCRWYTKKQVWEALPLDSELVSTVGAGDSMVAGLVYGLSNGWSNEATLKLATAVAAQAVSQVGVGIADIHRLSALRKLVVVNEFEAITA</sequence>
<evidence type="ECO:0000256" key="3">
    <source>
        <dbReference type="ARBA" id="ARBA00022741"/>
    </source>
</evidence>
<feature type="domain" description="Carbohydrate kinase PfkB" evidence="9">
    <location>
        <begin position="13"/>
        <end position="296"/>
    </location>
</feature>
<dbReference type="PROSITE" id="PS00584">
    <property type="entry name" value="PFKB_KINASES_2"/>
    <property type="match status" value="1"/>
</dbReference>
<reference evidence="10 11" key="1">
    <citation type="submission" date="2022-05" db="EMBL/GenBank/DDBJ databases">
        <authorList>
            <person name="Park J.-S."/>
        </authorList>
    </citation>
    <scope>NUCLEOTIDE SEQUENCE [LARGE SCALE GENOMIC DNA]</scope>
    <source>
        <strain evidence="10 11">2012CJ34-2</strain>
    </source>
</reference>
<dbReference type="InterPro" id="IPR011611">
    <property type="entry name" value="PfkB_dom"/>
</dbReference>
<evidence type="ECO:0000256" key="1">
    <source>
        <dbReference type="ARBA" id="ARBA00010688"/>
    </source>
</evidence>
<dbReference type="EMBL" id="JAMFLX010000022">
    <property type="protein sequence ID" value="MCL6271255.1"/>
    <property type="molecule type" value="Genomic_DNA"/>
</dbReference>
<evidence type="ECO:0000256" key="4">
    <source>
        <dbReference type="ARBA" id="ARBA00022777"/>
    </source>
</evidence>
<dbReference type="PANTHER" id="PTHR46566">
    <property type="entry name" value="1-PHOSPHOFRUCTOKINASE-RELATED"/>
    <property type="match status" value="1"/>
</dbReference>
<evidence type="ECO:0000256" key="8">
    <source>
        <dbReference type="RuleBase" id="RU369061"/>
    </source>
</evidence>
<proteinExistence type="inferred from homology"/>
<evidence type="ECO:0000256" key="5">
    <source>
        <dbReference type="ARBA" id="ARBA00022840"/>
    </source>
</evidence>
<keyword evidence="11" id="KW-1185">Reference proteome</keyword>
<dbReference type="NCBIfam" id="TIGR03828">
    <property type="entry name" value="pfkB"/>
    <property type="match status" value="1"/>
</dbReference>
<evidence type="ECO:0000313" key="10">
    <source>
        <dbReference type="EMBL" id="MCL6271255.1"/>
    </source>
</evidence>
<name>A0ABT0PIR7_9GAMM</name>
<dbReference type="PANTHER" id="PTHR46566:SF5">
    <property type="entry name" value="1-PHOSPHOFRUCTOKINASE"/>
    <property type="match status" value="1"/>
</dbReference>
<dbReference type="Pfam" id="PF00294">
    <property type="entry name" value="PfkB"/>
    <property type="match status" value="1"/>
</dbReference>
<keyword evidence="4 8" id="KW-0418">Kinase</keyword>
<dbReference type="CDD" id="cd01164">
    <property type="entry name" value="FruK_PfkB_like"/>
    <property type="match status" value="1"/>
</dbReference>
<dbReference type="Proteomes" id="UP001203338">
    <property type="component" value="Unassembled WGS sequence"/>
</dbReference>
<dbReference type="SUPFAM" id="SSF53613">
    <property type="entry name" value="Ribokinase-like"/>
    <property type="match status" value="1"/>
</dbReference>
<protein>
    <recommendedName>
        <fullName evidence="7">Phosphofructokinase</fullName>
    </recommendedName>
</protein>
<dbReference type="InterPro" id="IPR017583">
    <property type="entry name" value="Tagatose/fructose_Pkinase"/>
</dbReference>
<keyword evidence="2 7" id="KW-0808">Transferase</keyword>
<accession>A0ABT0PIR7</accession>
<evidence type="ECO:0000256" key="7">
    <source>
        <dbReference type="PIRNR" id="PIRNR000535"/>
    </source>
</evidence>
<dbReference type="GO" id="GO:0008662">
    <property type="term" value="F:1-phosphofructokinase activity"/>
    <property type="evidence" value="ECO:0007669"/>
    <property type="project" value="UniProtKB-EC"/>
</dbReference>
<gene>
    <name evidence="10" type="primary">pfkB</name>
    <name evidence="10" type="ORF">M3P05_15115</name>
</gene>
<dbReference type="InterPro" id="IPR022463">
    <property type="entry name" value="1-PFruKinase"/>
</dbReference>
<evidence type="ECO:0000256" key="6">
    <source>
        <dbReference type="ARBA" id="ARBA00047745"/>
    </source>
</evidence>
<evidence type="ECO:0000313" key="11">
    <source>
        <dbReference type="Proteomes" id="UP001203338"/>
    </source>
</evidence>
<comment type="function">
    <text evidence="8">Catalyzes the ATP-dependent phosphorylation of fructose-l-phosphate to fructose-l,6-bisphosphate.</text>
</comment>
<evidence type="ECO:0000259" key="9">
    <source>
        <dbReference type="Pfam" id="PF00294"/>
    </source>
</evidence>